<evidence type="ECO:0000313" key="3">
    <source>
        <dbReference type="Proteomes" id="UP000298663"/>
    </source>
</evidence>
<dbReference type="AlphaFoldDB" id="A0A4U5PID5"/>
<proteinExistence type="predicted"/>
<feature type="compositionally biased region" description="Acidic residues" evidence="1">
    <location>
        <begin position="134"/>
        <end position="143"/>
    </location>
</feature>
<evidence type="ECO:0000256" key="1">
    <source>
        <dbReference type="SAM" id="MobiDB-lite"/>
    </source>
</evidence>
<feature type="region of interest" description="Disordered" evidence="1">
    <location>
        <begin position="119"/>
        <end position="207"/>
    </location>
</feature>
<dbReference type="EMBL" id="AZBU02000002">
    <property type="protein sequence ID" value="TKR96422.1"/>
    <property type="molecule type" value="Genomic_DNA"/>
</dbReference>
<evidence type="ECO:0008006" key="4">
    <source>
        <dbReference type="Google" id="ProtNLM"/>
    </source>
</evidence>
<sequence length="360" mass="40895">MTVPTAMLLLRQLDKAVNLAFETMGLQLHLFDSVEKTIGAAYKALESLISEAGNRTRATIQGELGGWLDKAEDGKPRTKEALSVVLKQERSILAEFLQQLNGICDEILGNKKGLKTTTGARAEDFQEEELKNPEEEEAEDSDKDVEMKSRSPSKASSSSTNSTSTPLNVESLVDFVSPSIKRGDKDEERRDGRRAQETRQGGFQERPRFSRLEGRVRRMKSRDCAFCYRGHFTSDCPEYYTLKGRLERARDKELCQVCLVKHKGECRCLREGHRCFFCRASGHHSALCARGEERWNLARGPSTRRARQTTRVEKQPPSAVRQWAPNRMCEEYRSLFKARTSRRDPRGLLPRKTVEAEACC</sequence>
<accession>A0A4U5PID5</accession>
<protein>
    <recommendedName>
        <fullName evidence="4">CCHC-type domain-containing protein</fullName>
    </recommendedName>
</protein>
<name>A0A4U5PID5_STECR</name>
<reference evidence="2 3" key="1">
    <citation type="journal article" date="2015" name="Genome Biol.">
        <title>Comparative genomics of Steinernema reveals deeply conserved gene regulatory networks.</title>
        <authorList>
            <person name="Dillman A.R."/>
            <person name="Macchietto M."/>
            <person name="Porter C.F."/>
            <person name="Rogers A."/>
            <person name="Williams B."/>
            <person name="Antoshechkin I."/>
            <person name="Lee M.M."/>
            <person name="Goodwin Z."/>
            <person name="Lu X."/>
            <person name="Lewis E.E."/>
            <person name="Goodrich-Blair H."/>
            <person name="Stock S.P."/>
            <person name="Adams B.J."/>
            <person name="Sternberg P.W."/>
            <person name="Mortazavi A."/>
        </authorList>
    </citation>
    <scope>NUCLEOTIDE SEQUENCE [LARGE SCALE GENOMIC DNA]</scope>
    <source>
        <strain evidence="2 3">ALL</strain>
    </source>
</reference>
<dbReference type="OrthoDB" id="5876806at2759"/>
<feature type="compositionally biased region" description="Basic and acidic residues" evidence="1">
    <location>
        <begin position="181"/>
        <end position="197"/>
    </location>
</feature>
<keyword evidence="3" id="KW-1185">Reference proteome</keyword>
<reference evidence="2 3" key="2">
    <citation type="journal article" date="2019" name="G3 (Bethesda)">
        <title>Hybrid Assembly of the Genome of the Entomopathogenic Nematode Steinernema carpocapsae Identifies the X-Chromosome.</title>
        <authorList>
            <person name="Serra L."/>
            <person name="Macchietto M."/>
            <person name="Macias-Munoz A."/>
            <person name="McGill C.J."/>
            <person name="Rodriguez I.M."/>
            <person name="Rodriguez B."/>
            <person name="Murad R."/>
            <person name="Mortazavi A."/>
        </authorList>
    </citation>
    <scope>NUCLEOTIDE SEQUENCE [LARGE SCALE GENOMIC DNA]</scope>
    <source>
        <strain evidence="2 3">ALL</strain>
    </source>
</reference>
<comment type="caution">
    <text evidence="2">The sequence shown here is derived from an EMBL/GenBank/DDBJ whole genome shotgun (WGS) entry which is preliminary data.</text>
</comment>
<evidence type="ECO:0000313" key="2">
    <source>
        <dbReference type="EMBL" id="TKR96422.1"/>
    </source>
</evidence>
<dbReference type="Proteomes" id="UP000298663">
    <property type="component" value="Unassembled WGS sequence"/>
</dbReference>
<feature type="compositionally biased region" description="Basic and acidic residues" evidence="1">
    <location>
        <begin position="121"/>
        <end position="133"/>
    </location>
</feature>
<feature type="compositionally biased region" description="Low complexity" evidence="1">
    <location>
        <begin position="150"/>
        <end position="165"/>
    </location>
</feature>
<organism evidence="2 3">
    <name type="scientific">Steinernema carpocapsae</name>
    <name type="common">Entomopathogenic nematode</name>
    <dbReference type="NCBI Taxonomy" id="34508"/>
    <lineage>
        <taxon>Eukaryota</taxon>
        <taxon>Metazoa</taxon>
        <taxon>Ecdysozoa</taxon>
        <taxon>Nematoda</taxon>
        <taxon>Chromadorea</taxon>
        <taxon>Rhabditida</taxon>
        <taxon>Tylenchina</taxon>
        <taxon>Panagrolaimomorpha</taxon>
        <taxon>Strongyloidoidea</taxon>
        <taxon>Steinernematidae</taxon>
        <taxon>Steinernema</taxon>
    </lineage>
</organism>
<gene>
    <name evidence="2" type="ORF">L596_010438</name>
</gene>